<reference evidence="3" key="1">
    <citation type="journal article" date="2018" name="Gigascience">
        <title>Genome assembly of the Pink Ipe (Handroanthus impetiginosus, Bignoniaceae), a highly valued, ecologically keystone Neotropical timber forest tree.</title>
        <authorList>
            <person name="Silva-Junior O.B."/>
            <person name="Grattapaglia D."/>
            <person name="Novaes E."/>
            <person name="Collevatti R.G."/>
        </authorList>
    </citation>
    <scope>NUCLEOTIDE SEQUENCE [LARGE SCALE GENOMIC DNA]</scope>
    <source>
        <strain evidence="3">cv. UFG-1</strain>
    </source>
</reference>
<keyword evidence="3" id="KW-1185">Reference proteome</keyword>
<evidence type="ECO:0000313" key="2">
    <source>
        <dbReference type="EMBL" id="PIN21231.1"/>
    </source>
</evidence>
<gene>
    <name evidence="2" type="ORF">CDL12_06077</name>
</gene>
<evidence type="ECO:0000256" key="1">
    <source>
        <dbReference type="SAM" id="MobiDB-lite"/>
    </source>
</evidence>
<protein>
    <submittedName>
        <fullName evidence="2">Uncharacterized protein</fullName>
    </submittedName>
</protein>
<feature type="compositionally biased region" description="Basic residues" evidence="1">
    <location>
        <begin position="15"/>
        <end position="30"/>
    </location>
</feature>
<sequence length="196" mass="21785">MKQKPAAPQAERPHCVRKRQPQWHKHHPRLNIHPPQQRPRQQYHRYPREHALEPHHRRHRIVRCRHRRLHRPVVEVVDGGGQRRLLDQEALPQRRAGFAPEGEELLPEGHLVGPYDPADDDGGESVEGHESGVDGPFLFNDAAVEDDEAGDALEADEGGGGHLPGVVAFVQPVGDGGGRVGLVSLWYGCSVGSHSI</sequence>
<accession>A0A2G9HUP2</accession>
<dbReference type="EMBL" id="NKXS01000981">
    <property type="protein sequence ID" value="PIN21231.1"/>
    <property type="molecule type" value="Genomic_DNA"/>
</dbReference>
<dbReference type="AlphaFoldDB" id="A0A2G9HUP2"/>
<comment type="caution">
    <text evidence="2">The sequence shown here is derived from an EMBL/GenBank/DDBJ whole genome shotgun (WGS) entry which is preliminary data.</text>
</comment>
<feature type="region of interest" description="Disordered" evidence="1">
    <location>
        <begin position="1"/>
        <end position="42"/>
    </location>
</feature>
<name>A0A2G9HUP2_9LAMI</name>
<feature type="region of interest" description="Disordered" evidence="1">
    <location>
        <begin position="116"/>
        <end position="138"/>
    </location>
</feature>
<dbReference type="Proteomes" id="UP000231279">
    <property type="component" value="Unassembled WGS sequence"/>
</dbReference>
<evidence type="ECO:0000313" key="3">
    <source>
        <dbReference type="Proteomes" id="UP000231279"/>
    </source>
</evidence>
<proteinExistence type="predicted"/>
<organism evidence="2 3">
    <name type="scientific">Handroanthus impetiginosus</name>
    <dbReference type="NCBI Taxonomy" id="429701"/>
    <lineage>
        <taxon>Eukaryota</taxon>
        <taxon>Viridiplantae</taxon>
        <taxon>Streptophyta</taxon>
        <taxon>Embryophyta</taxon>
        <taxon>Tracheophyta</taxon>
        <taxon>Spermatophyta</taxon>
        <taxon>Magnoliopsida</taxon>
        <taxon>eudicotyledons</taxon>
        <taxon>Gunneridae</taxon>
        <taxon>Pentapetalae</taxon>
        <taxon>asterids</taxon>
        <taxon>lamiids</taxon>
        <taxon>Lamiales</taxon>
        <taxon>Bignoniaceae</taxon>
        <taxon>Crescentiina</taxon>
        <taxon>Tabebuia alliance</taxon>
        <taxon>Handroanthus</taxon>
    </lineage>
</organism>